<dbReference type="Pfam" id="PF13460">
    <property type="entry name" value="NAD_binding_10"/>
    <property type="match status" value="1"/>
</dbReference>
<dbReference type="Proteomes" id="UP000298860">
    <property type="component" value="Unassembled WGS sequence"/>
</dbReference>
<gene>
    <name evidence="2" type="ORF">GTS_01670</name>
</gene>
<name>A0A4D4IZK1_9PSEU</name>
<organism evidence="2 3">
    <name type="scientific">Gandjariella thermophila</name>
    <dbReference type="NCBI Taxonomy" id="1931992"/>
    <lineage>
        <taxon>Bacteria</taxon>
        <taxon>Bacillati</taxon>
        <taxon>Actinomycetota</taxon>
        <taxon>Actinomycetes</taxon>
        <taxon>Pseudonocardiales</taxon>
        <taxon>Pseudonocardiaceae</taxon>
        <taxon>Gandjariella</taxon>
    </lineage>
</organism>
<feature type="domain" description="NAD(P)-binding" evidence="1">
    <location>
        <begin position="9"/>
        <end position="142"/>
    </location>
</feature>
<dbReference type="AlphaFoldDB" id="A0A4D4IZK1"/>
<evidence type="ECO:0000313" key="2">
    <source>
        <dbReference type="EMBL" id="GDY28534.1"/>
    </source>
</evidence>
<dbReference type="OrthoDB" id="9771302at2"/>
<protein>
    <submittedName>
        <fullName evidence="2">Nucleotide-diphosphate-sugar epimerase</fullName>
    </submittedName>
</protein>
<dbReference type="GO" id="GO:0044877">
    <property type="term" value="F:protein-containing complex binding"/>
    <property type="evidence" value="ECO:0007669"/>
    <property type="project" value="TreeGrafter"/>
</dbReference>
<evidence type="ECO:0000313" key="3">
    <source>
        <dbReference type="Proteomes" id="UP000298860"/>
    </source>
</evidence>
<dbReference type="EMBL" id="BJFL01000001">
    <property type="protein sequence ID" value="GDY28534.1"/>
    <property type="molecule type" value="Genomic_DNA"/>
</dbReference>
<dbReference type="PANTHER" id="PTHR12126:SF11">
    <property type="entry name" value="NADH DEHYDROGENASE [UBIQUINONE] 1 ALPHA SUBCOMPLEX SUBUNIT 9, MITOCHONDRIAL"/>
    <property type="match status" value="1"/>
</dbReference>
<dbReference type="SUPFAM" id="SSF51735">
    <property type="entry name" value="NAD(P)-binding Rossmann-fold domains"/>
    <property type="match status" value="1"/>
</dbReference>
<dbReference type="PANTHER" id="PTHR12126">
    <property type="entry name" value="NADH-UBIQUINONE OXIDOREDUCTASE 39 KDA SUBUNIT-RELATED"/>
    <property type="match status" value="1"/>
</dbReference>
<dbReference type="InterPro" id="IPR016040">
    <property type="entry name" value="NAD(P)-bd_dom"/>
</dbReference>
<dbReference type="Gene3D" id="3.40.50.720">
    <property type="entry name" value="NAD(P)-binding Rossmann-like Domain"/>
    <property type="match status" value="1"/>
</dbReference>
<dbReference type="InterPro" id="IPR051207">
    <property type="entry name" value="ComplexI_NDUFA9_subunit"/>
</dbReference>
<reference evidence="3" key="1">
    <citation type="submission" date="2019-04" db="EMBL/GenBank/DDBJ databases">
        <title>Draft genome sequence of Pseudonocardiaceae bacterium SL3-2-4.</title>
        <authorList>
            <person name="Ningsih F."/>
            <person name="Yokota A."/>
            <person name="Sakai Y."/>
            <person name="Nanatani K."/>
            <person name="Yabe S."/>
            <person name="Oetari A."/>
            <person name="Sjamsuridzal W."/>
        </authorList>
    </citation>
    <scope>NUCLEOTIDE SEQUENCE [LARGE SCALE GENOMIC DNA]</scope>
    <source>
        <strain evidence="3">SL3-2-4</strain>
    </source>
</reference>
<proteinExistence type="predicted"/>
<keyword evidence="3" id="KW-1185">Reference proteome</keyword>
<dbReference type="InterPro" id="IPR036291">
    <property type="entry name" value="NAD(P)-bd_dom_sf"/>
</dbReference>
<comment type="caution">
    <text evidence="2">The sequence shown here is derived from an EMBL/GenBank/DDBJ whole genome shotgun (WGS) entry which is preliminary data.</text>
</comment>
<accession>A0A4D4IZK1</accession>
<dbReference type="RefSeq" id="WP_137811751.1">
    <property type="nucleotide sequence ID" value="NZ_BJFL01000001.1"/>
</dbReference>
<sequence>MDQPILVTGGTGALGRVVVDRLLGGGHEVRVMSRGAAPAEQPPGRGWATADLLTGAGVDAALRGVGVVVHCATSASGPKEIRAMRTLVDAARGAGCAHLVYVSIVGVDRVPLAYYRGKLAAEGILDGCGVPSTVLRATQFHDLLRVLFAMAARLPVMPVPDLPFQPVDAGEVAARLVELAAGEPAGRVPDMGGPEVRDAVELARAYLAATGRRRPVVPVRLPGRTFRAYRRGGHLAPDHAVGRRTFEQYLAEHPDPAGTSYRGR</sequence>
<evidence type="ECO:0000259" key="1">
    <source>
        <dbReference type="Pfam" id="PF13460"/>
    </source>
</evidence>